<dbReference type="PANTHER" id="PTHR46797:SF1">
    <property type="entry name" value="METHYLPHOSPHONATE SYNTHASE"/>
    <property type="match status" value="1"/>
</dbReference>
<dbReference type="InterPro" id="IPR014710">
    <property type="entry name" value="RmlC-like_jellyroll"/>
</dbReference>
<dbReference type="Gene3D" id="2.60.120.10">
    <property type="entry name" value="Jelly Rolls"/>
    <property type="match status" value="1"/>
</dbReference>
<keyword evidence="1" id="KW-0238">DNA-binding</keyword>
<dbReference type="CDD" id="cd02209">
    <property type="entry name" value="cupin_XRE_C"/>
    <property type="match status" value="1"/>
</dbReference>
<dbReference type="Pfam" id="PF01381">
    <property type="entry name" value="HTH_3"/>
    <property type="match status" value="1"/>
</dbReference>
<accession>A0ABM8EC96</accession>
<dbReference type="Proteomes" id="UP001317629">
    <property type="component" value="Chromosome"/>
</dbReference>
<dbReference type="Pfam" id="PF07883">
    <property type="entry name" value="Cupin_2"/>
    <property type="match status" value="1"/>
</dbReference>
<evidence type="ECO:0000259" key="2">
    <source>
        <dbReference type="PROSITE" id="PS50943"/>
    </source>
</evidence>
<proteinExistence type="predicted"/>
<dbReference type="CDD" id="cd00093">
    <property type="entry name" value="HTH_XRE"/>
    <property type="match status" value="1"/>
</dbReference>
<dbReference type="InterPro" id="IPR050807">
    <property type="entry name" value="TransReg_Diox_bact_type"/>
</dbReference>
<protein>
    <submittedName>
        <fullName evidence="3">Transcriptional regulator</fullName>
    </submittedName>
</protein>
<organism evidence="3 4">
    <name type="scientific">Methylocystis iwaonis</name>
    <dbReference type="NCBI Taxonomy" id="2885079"/>
    <lineage>
        <taxon>Bacteria</taxon>
        <taxon>Pseudomonadati</taxon>
        <taxon>Pseudomonadota</taxon>
        <taxon>Alphaproteobacteria</taxon>
        <taxon>Hyphomicrobiales</taxon>
        <taxon>Methylocystaceae</taxon>
        <taxon>Methylocystis</taxon>
    </lineage>
</organism>
<dbReference type="RefSeq" id="WP_202071405.1">
    <property type="nucleotide sequence ID" value="NZ_AP027142.1"/>
</dbReference>
<dbReference type="SUPFAM" id="SSF51182">
    <property type="entry name" value="RmlC-like cupins"/>
    <property type="match status" value="1"/>
</dbReference>
<dbReference type="Gene3D" id="1.10.260.40">
    <property type="entry name" value="lambda repressor-like DNA-binding domains"/>
    <property type="match status" value="1"/>
</dbReference>
<dbReference type="InterPro" id="IPR013096">
    <property type="entry name" value="Cupin_2"/>
</dbReference>
<evidence type="ECO:0000256" key="1">
    <source>
        <dbReference type="ARBA" id="ARBA00023125"/>
    </source>
</evidence>
<feature type="domain" description="HTH cro/C1-type" evidence="2">
    <location>
        <begin position="24"/>
        <end position="78"/>
    </location>
</feature>
<dbReference type="PROSITE" id="PS50943">
    <property type="entry name" value="HTH_CROC1"/>
    <property type="match status" value="1"/>
</dbReference>
<dbReference type="InterPro" id="IPR001387">
    <property type="entry name" value="Cro/C1-type_HTH"/>
</dbReference>
<dbReference type="SUPFAM" id="SSF47413">
    <property type="entry name" value="lambda repressor-like DNA-binding domains"/>
    <property type="match status" value="1"/>
</dbReference>
<gene>
    <name evidence="3" type="ORF">SS37A_31770</name>
</gene>
<evidence type="ECO:0000313" key="3">
    <source>
        <dbReference type="EMBL" id="BDV35648.1"/>
    </source>
</evidence>
<dbReference type="EMBL" id="AP027142">
    <property type="protein sequence ID" value="BDV35648.1"/>
    <property type="molecule type" value="Genomic_DNA"/>
</dbReference>
<reference evidence="3 4" key="1">
    <citation type="journal article" date="2023" name="Int. J. Syst. Evol. Microbiol.">
        <title>Methylocystis iwaonis sp. nov., a type II methane-oxidizing bacterium from surface soil of a rice paddy field in Japan, and emended description of the genus Methylocystis (ex Whittenbury et al. 1970) Bowman et al. 1993.</title>
        <authorList>
            <person name="Kaise H."/>
            <person name="Sawadogo J.B."/>
            <person name="Alam M.S."/>
            <person name="Ueno C."/>
            <person name="Dianou D."/>
            <person name="Shinjo R."/>
            <person name="Asakawa S."/>
        </authorList>
    </citation>
    <scope>NUCLEOTIDE SEQUENCE [LARGE SCALE GENOMIC DNA]</scope>
    <source>
        <strain evidence="3 4">SS37A-Re</strain>
    </source>
</reference>
<dbReference type="InterPro" id="IPR010982">
    <property type="entry name" value="Lambda_DNA-bd_dom_sf"/>
</dbReference>
<dbReference type="SMART" id="SM00530">
    <property type="entry name" value="HTH_XRE"/>
    <property type="match status" value="1"/>
</dbReference>
<dbReference type="PANTHER" id="PTHR46797">
    <property type="entry name" value="HTH-TYPE TRANSCRIPTIONAL REGULATOR"/>
    <property type="match status" value="1"/>
</dbReference>
<name>A0ABM8EC96_9HYPH</name>
<evidence type="ECO:0000313" key="4">
    <source>
        <dbReference type="Proteomes" id="UP001317629"/>
    </source>
</evidence>
<keyword evidence="4" id="KW-1185">Reference proteome</keyword>
<sequence length="205" mass="22228">MNKHGQKREAAAESALAALVADRLKQLVTLEGRSFKRLAQLTGIDPSELLRIEAGAVAPTINHLWRIANALGVPFGRLVASAGRRGVLVLRSDSRQSVTSQDGNFSTRPLFPYDGLRSAEFYEITLAPHHSQHVEAHAPGTKENLVVAKGAIEIVVGRESPQILQEGDAIDFLADVPHLYRNLGDAPATLYLVMSYEFCPPDGAL</sequence>
<dbReference type="InterPro" id="IPR011051">
    <property type="entry name" value="RmlC_Cupin_sf"/>
</dbReference>